<evidence type="ECO:0000313" key="12">
    <source>
        <dbReference type="EMBL" id="KQB35551.1"/>
    </source>
</evidence>
<dbReference type="InterPro" id="IPR014729">
    <property type="entry name" value="Rossmann-like_a/b/a_fold"/>
</dbReference>
<evidence type="ECO:0000256" key="1">
    <source>
        <dbReference type="ARBA" id="ARBA00022490"/>
    </source>
</evidence>
<dbReference type="PANTHER" id="PTHR11946">
    <property type="entry name" value="VALYL-TRNA SYNTHETASES"/>
    <property type="match status" value="1"/>
</dbReference>
<dbReference type="SUPFAM" id="SSF47323">
    <property type="entry name" value="Anticodon-binding domain of a subclass of class I aminoacyl-tRNA synthetases"/>
    <property type="match status" value="1"/>
</dbReference>
<dbReference type="Pfam" id="PF08264">
    <property type="entry name" value="Anticodon_1"/>
    <property type="match status" value="1"/>
</dbReference>
<dbReference type="SUPFAM" id="SSF52374">
    <property type="entry name" value="Nucleotidylyl transferase"/>
    <property type="match status" value="1"/>
</dbReference>
<evidence type="ECO:0000256" key="5">
    <source>
        <dbReference type="ARBA" id="ARBA00022917"/>
    </source>
</evidence>
<evidence type="ECO:0000259" key="9">
    <source>
        <dbReference type="Pfam" id="PF00133"/>
    </source>
</evidence>
<dbReference type="GO" id="GO:0005524">
    <property type="term" value="F:ATP binding"/>
    <property type="evidence" value="ECO:0007669"/>
    <property type="project" value="UniProtKB-UniRule"/>
</dbReference>
<reference evidence="12 13" key="2">
    <citation type="submission" date="2015-09" db="EMBL/GenBank/DDBJ databases">
        <title>Heavy metals and arsenic resistance mechanisms in polyextremophilic archaea of the family Ferroplasmaceae.</title>
        <authorList>
            <person name="Bulaev A.G."/>
            <person name="Kanygina A.V."/>
        </authorList>
    </citation>
    <scope>NUCLEOTIDE SEQUENCE [LARGE SCALE GENOMIC DNA]</scope>
    <source>
        <strain evidence="12 13">VT</strain>
    </source>
</reference>
<name>A0A0P9GZS8_9ARCH</name>
<keyword evidence="2 8" id="KW-0436">Ligase</keyword>
<dbReference type="GO" id="GO:0004832">
    <property type="term" value="F:valine-tRNA ligase activity"/>
    <property type="evidence" value="ECO:0007669"/>
    <property type="project" value="UniProtKB-UniRule"/>
</dbReference>
<evidence type="ECO:0000256" key="6">
    <source>
        <dbReference type="ARBA" id="ARBA00023146"/>
    </source>
</evidence>
<feature type="short sequence motif" description="'KMSKS' region" evidence="8">
    <location>
        <begin position="511"/>
        <end position="515"/>
    </location>
</feature>
<dbReference type="EMBL" id="LJCQ01000117">
    <property type="protein sequence ID" value="KPV47208.1"/>
    <property type="molecule type" value="Genomic_DNA"/>
</dbReference>
<feature type="domain" description="Aminoacyl-tRNA synthetase class Ia" evidence="9">
    <location>
        <begin position="11"/>
        <end position="549"/>
    </location>
</feature>
<evidence type="ECO:0000256" key="7">
    <source>
        <dbReference type="ARBA" id="ARBA00047552"/>
    </source>
</evidence>
<dbReference type="Gene3D" id="1.10.730.10">
    <property type="entry name" value="Isoleucyl-tRNA Synthetase, Domain 1"/>
    <property type="match status" value="1"/>
</dbReference>
<reference evidence="11 14" key="1">
    <citation type="submission" date="2015-09" db="EMBL/GenBank/DDBJ databases">
        <title>Draft genome sequence of Acidiplasma aeolicum DSM 18409.</title>
        <authorList>
            <person name="Hemp J."/>
        </authorList>
    </citation>
    <scope>NUCLEOTIDE SEQUENCE [LARGE SCALE GENOMIC DNA]</scope>
    <source>
        <strain evidence="11 14">V</strain>
    </source>
</reference>
<dbReference type="InterPro" id="IPR009080">
    <property type="entry name" value="tRNAsynth_Ia_anticodon-bd"/>
</dbReference>
<comment type="domain">
    <text evidence="8">ValRS has two distinct active sites: one for aminoacylation and one for editing. The misactivated threonine is translocated from the active site to the editing site.</text>
</comment>
<dbReference type="NCBIfam" id="TIGR00422">
    <property type="entry name" value="valS"/>
    <property type="match status" value="1"/>
</dbReference>
<keyword evidence="5 8" id="KW-0648">Protein biosynthesis</keyword>
<organism evidence="11 14">
    <name type="scientific">Acidiplasma aeolicum</name>
    <dbReference type="NCBI Taxonomy" id="507754"/>
    <lineage>
        <taxon>Archaea</taxon>
        <taxon>Methanobacteriati</taxon>
        <taxon>Thermoplasmatota</taxon>
        <taxon>Thermoplasmata</taxon>
        <taxon>Thermoplasmatales</taxon>
        <taxon>Ferroplasmaceae</taxon>
        <taxon>Acidiplasma</taxon>
    </lineage>
</organism>
<dbReference type="Pfam" id="PF00133">
    <property type="entry name" value="tRNA-synt_1"/>
    <property type="match status" value="1"/>
</dbReference>
<evidence type="ECO:0000313" key="14">
    <source>
        <dbReference type="Proteomes" id="UP000050515"/>
    </source>
</evidence>
<evidence type="ECO:0000313" key="13">
    <source>
        <dbReference type="Proteomes" id="UP000050320"/>
    </source>
</evidence>
<comment type="function">
    <text evidence="8">Catalyzes the attachment of valine to tRNA(Val). As ValRS can inadvertently accommodate and process structurally similar amino acids such as threonine, to avoid such errors, it has a 'posttransfer' editing activity that hydrolyzes mischarged Thr-tRNA(Val) in a tRNA-dependent manner.</text>
</comment>
<feature type="domain" description="Methionyl/Valyl/Leucyl/Isoleucyl-tRNA synthetase anticodon-binding" evidence="10">
    <location>
        <begin position="591"/>
        <end position="731"/>
    </location>
</feature>
<dbReference type="HAMAP" id="MF_02005">
    <property type="entry name" value="Val_tRNA_synth_type2"/>
    <property type="match status" value="1"/>
</dbReference>
<sequence length="772" mass="89606">MLDIVSMENKWRDYWKKNNVFKFTKGDKNFSIDTPPPTVSGKMHLGHAYSYPHQDFIARYKRMKGYNVFYPWGFDDNGLPTERYVEKTRNVTIENTPLGDYIEICKEESKKAELELADAWYSIGLSASFNDYIDTSSDFSMKMSQKLFLDLARSGRAYRAEAPYIRCPTCKTAISQIEMKDAIIDTDLVYVNFDGIEIATTRPEMLGACVAVFVNPGDERYKNIIGKKIKVPLYGNEVPVMSDESIDMNFGTGAEMLCTFGDQNDLELWRKYNLDSRIILKNDKLNDSRYLDNIGIKEARKRIIEELKKNNYIIKIEKIKHSVNTHERCGTPIEIGISKQWYIKDLDIKKELLEFGDKIEWIPEYMKTRYDNWVNGLRWDWCISRQRYFGIPFPVWYCNKCGTIIYADEKDLPVDPRLVNKNIKCPACGSDDVQPERDVMDTWATSSISPTLYLTHINSMDMYPMDVRFQGHDIITSWAFTTILRSYLHYNKIPWKKIAISGNVYDPFGQKMSKSKGNIVEPKDIIEKYGADALRFWGSTTMPGENIKLREQDLVRGKKTVIKLYNSLNLLKIISGGKIQGDINIIKSPVNKWIMSKYEKTVREVTGYMDAYEVMKARSALDKFFWSNYCDNYLEIIKNDNEEYRNENIAVSYLIMENVLKMYSPIMPFITEELYHEIHPDSISIALEKYPEYDDKYLFNEENDIDYIISVINSIRALKSSLKISMAAPIDSLNITGDSEKIGRYGYIIKNLMHINNIKITSGENININVIQ</sequence>
<dbReference type="OrthoDB" id="23906at2157"/>
<dbReference type="PATRIC" id="fig|507754.4.peg.1756"/>
<dbReference type="InterPro" id="IPR033705">
    <property type="entry name" value="Anticodon_Ia_Val"/>
</dbReference>
<comment type="similarity">
    <text evidence="8">Belongs to the class-I aminoacyl-tRNA synthetase family. ValS type 2 subfamily.</text>
</comment>
<keyword evidence="6 8" id="KW-0030">Aminoacyl-tRNA synthetase</keyword>
<dbReference type="InterPro" id="IPR001412">
    <property type="entry name" value="aa-tRNA-synth_I_CS"/>
</dbReference>
<dbReference type="InterPro" id="IPR009008">
    <property type="entry name" value="Val/Leu/Ile-tRNA-synth_edit"/>
</dbReference>
<feature type="short sequence motif" description="'HIGH' region" evidence="8">
    <location>
        <begin position="37"/>
        <end position="47"/>
    </location>
</feature>
<gene>
    <name evidence="8" type="primary">valS</name>
    <name evidence="12" type="ORF">AOG54_02960</name>
    <name evidence="11" type="ORF">SE19_02050</name>
</gene>
<dbReference type="AlphaFoldDB" id="A0A0P9GZS8"/>
<protein>
    <recommendedName>
        <fullName evidence="8">Valine--tRNA ligase</fullName>
        <ecNumber evidence="8">6.1.1.9</ecNumber>
    </recommendedName>
    <alternativeName>
        <fullName evidence="8">Valyl-tRNA synthetase</fullName>
        <shortName evidence="8">ValRS</shortName>
    </alternativeName>
</protein>
<dbReference type="EMBL" id="LKBG01000112">
    <property type="protein sequence ID" value="KQB35551.1"/>
    <property type="molecule type" value="Genomic_DNA"/>
</dbReference>
<dbReference type="InterPro" id="IPR002300">
    <property type="entry name" value="aa-tRNA-synth_Ia"/>
</dbReference>
<dbReference type="EC" id="6.1.1.9" evidence="8"/>
<dbReference type="PANTHER" id="PTHR11946:SF93">
    <property type="entry name" value="VALINE--TRNA LIGASE, CHLOROPLASTIC_MITOCHONDRIAL 2"/>
    <property type="match status" value="1"/>
</dbReference>
<dbReference type="GeneID" id="84222065"/>
<evidence type="ECO:0000259" key="10">
    <source>
        <dbReference type="Pfam" id="PF08264"/>
    </source>
</evidence>
<comment type="catalytic activity">
    <reaction evidence="7 8">
        <text>tRNA(Val) + L-valine + ATP = L-valyl-tRNA(Val) + AMP + diphosphate</text>
        <dbReference type="Rhea" id="RHEA:10704"/>
        <dbReference type="Rhea" id="RHEA-COMP:9672"/>
        <dbReference type="Rhea" id="RHEA-COMP:9708"/>
        <dbReference type="ChEBI" id="CHEBI:30616"/>
        <dbReference type="ChEBI" id="CHEBI:33019"/>
        <dbReference type="ChEBI" id="CHEBI:57762"/>
        <dbReference type="ChEBI" id="CHEBI:78442"/>
        <dbReference type="ChEBI" id="CHEBI:78537"/>
        <dbReference type="ChEBI" id="CHEBI:456215"/>
        <dbReference type="EC" id="6.1.1.9"/>
    </reaction>
</comment>
<evidence type="ECO:0000313" key="11">
    <source>
        <dbReference type="EMBL" id="KPV47208.1"/>
    </source>
</evidence>
<keyword evidence="3 8" id="KW-0547">Nucleotide-binding</keyword>
<dbReference type="InterPro" id="IPR002303">
    <property type="entry name" value="Valyl-tRNA_ligase"/>
</dbReference>
<proteinExistence type="inferred from homology"/>
<dbReference type="Proteomes" id="UP000050515">
    <property type="component" value="Unassembled WGS sequence"/>
</dbReference>
<dbReference type="InterPro" id="IPR013155">
    <property type="entry name" value="M/V/L/I-tRNA-synth_anticd-bd"/>
</dbReference>
<evidence type="ECO:0000256" key="2">
    <source>
        <dbReference type="ARBA" id="ARBA00022598"/>
    </source>
</evidence>
<dbReference type="InterPro" id="IPR022874">
    <property type="entry name" value="Valine-tRNA_ligase_type_2"/>
</dbReference>
<dbReference type="PROSITE" id="PS00178">
    <property type="entry name" value="AA_TRNA_LIGASE_I"/>
    <property type="match status" value="1"/>
</dbReference>
<comment type="subcellular location">
    <subcellularLocation>
        <location evidence="8">Cytoplasm</location>
    </subcellularLocation>
</comment>
<dbReference type="GO" id="GO:0002161">
    <property type="term" value="F:aminoacyl-tRNA deacylase activity"/>
    <property type="evidence" value="ECO:0007669"/>
    <property type="project" value="InterPro"/>
</dbReference>
<dbReference type="CDD" id="cd07962">
    <property type="entry name" value="Anticodon_Ia_Val"/>
    <property type="match status" value="1"/>
</dbReference>
<keyword evidence="13" id="KW-1185">Reference proteome</keyword>
<dbReference type="Proteomes" id="UP000050320">
    <property type="component" value="Unassembled WGS sequence"/>
</dbReference>
<dbReference type="Gene3D" id="3.90.740.10">
    <property type="entry name" value="Valyl/Leucyl/Isoleucyl-tRNA synthetase, editing domain"/>
    <property type="match status" value="1"/>
</dbReference>
<dbReference type="SUPFAM" id="SSF50677">
    <property type="entry name" value="ValRS/IleRS/LeuRS editing domain"/>
    <property type="match status" value="1"/>
</dbReference>
<dbReference type="GO" id="GO:0005829">
    <property type="term" value="C:cytosol"/>
    <property type="evidence" value="ECO:0007669"/>
    <property type="project" value="TreeGrafter"/>
</dbReference>
<dbReference type="RefSeq" id="WP_048102072.1">
    <property type="nucleotide sequence ID" value="NZ_JBBYJF010000027.1"/>
</dbReference>
<feature type="binding site" evidence="8">
    <location>
        <position position="514"/>
    </location>
    <ligand>
        <name>ATP</name>
        <dbReference type="ChEBI" id="CHEBI:30616"/>
    </ligand>
</feature>
<dbReference type="PRINTS" id="PR00986">
    <property type="entry name" value="TRNASYNTHVAL"/>
</dbReference>
<keyword evidence="4 8" id="KW-0067">ATP-binding</keyword>
<evidence type="ECO:0000256" key="8">
    <source>
        <dbReference type="HAMAP-Rule" id="MF_02005"/>
    </source>
</evidence>
<evidence type="ECO:0000256" key="4">
    <source>
        <dbReference type="ARBA" id="ARBA00022840"/>
    </source>
</evidence>
<dbReference type="NCBIfam" id="NF009687">
    <property type="entry name" value="PRK13208.1"/>
    <property type="match status" value="1"/>
</dbReference>
<evidence type="ECO:0000256" key="3">
    <source>
        <dbReference type="ARBA" id="ARBA00022741"/>
    </source>
</evidence>
<dbReference type="Gene3D" id="3.40.50.620">
    <property type="entry name" value="HUPs"/>
    <property type="match status" value="2"/>
</dbReference>
<dbReference type="GO" id="GO:0006438">
    <property type="term" value="P:valyl-tRNA aminoacylation"/>
    <property type="evidence" value="ECO:0007669"/>
    <property type="project" value="UniProtKB-UniRule"/>
</dbReference>
<accession>A0A0P9GZS8</accession>
<comment type="caution">
    <text evidence="11">The sequence shown here is derived from an EMBL/GenBank/DDBJ whole genome shotgun (WGS) entry which is preliminary data.</text>
</comment>
<keyword evidence="1 8" id="KW-0963">Cytoplasm</keyword>